<accession>A0A0N0RU28</accession>
<proteinExistence type="predicted"/>
<dbReference type="AlphaFoldDB" id="A0A0N0RU28"/>
<sequence length="728" mass="80018">MPLPVADTYALTPARAYAVEYGGPLVDKAREKASEQWMRHAQPTVTRVREQFHQSYDQHVSPHLRTLSELSQPVLRVGRKTLQQLYFEVLLPQFEFTKPYALQGYDAASDFTTAKAFPALHWVWSKTTAFLDKAVWPQVRMVYVENIEPQLVRIGERLERYKNRTGAGLKPKPPSEPLSEAATHTGVSKKPVESPQSTFSRPAPQSTSLPGPGAVDSQSAAVGSARSDRTVGAPWKPARAPVPSENETEQRRKAREMVSKDLDMWQNKFAAQADEGALAMEEHIDEIAQRMLFEGVAVKGHDLLRKLESTTESELELLKTRILSLVSHVSREDDAADANADADTNSDADVVVDIAGGADADADVIADEVWKQVVSAIRSAGLSIKKAARAVRDWRDTYEKELQALVLEAATVHFQILDETRGLALQQIGMKWAWTDGVTYKDWAKYHDLKKTLSEWTEELKKLIVTNPTLLQAQEASALVEDDGMAIASAAAHELARLKEVAHFKLLAKDTTDNFDLEAMKMAAEAPHKAAEIPSPDVEGEDEEVTTSSRQDDNDDEFELGEETDGSEKPRTTLCSLWGVSDEATVSPAGETDTSPGEDYMTEGQSTSDPVLPTTGFILAEGFSFESHEETLWDETNNTPKEIEQNLEQTPERIVVESDPGLTSTEAQAEILTDEGAPEALFSTEDSSIAGPVETDDAGSGEEPQAEKCGSDVPYQFTPNGPLFVTHG</sequence>
<comment type="caution">
    <text evidence="2">The sequence shown here is derived from an EMBL/GenBank/DDBJ whole genome shotgun (WGS) entry which is preliminary data.</text>
</comment>
<evidence type="ECO:0000313" key="3">
    <source>
        <dbReference type="Proteomes" id="UP000053831"/>
    </source>
</evidence>
<name>A0A0N0RU28_ESCWE</name>
<feature type="compositionally biased region" description="Acidic residues" evidence="1">
    <location>
        <begin position="553"/>
        <end position="565"/>
    </location>
</feature>
<feature type="compositionally biased region" description="Polar residues" evidence="1">
    <location>
        <begin position="194"/>
        <end position="209"/>
    </location>
</feature>
<evidence type="ECO:0000313" key="2">
    <source>
        <dbReference type="EMBL" id="KOS22222.1"/>
    </source>
</evidence>
<dbReference type="STRING" id="150374.A0A0N0RU28"/>
<dbReference type="EMBL" id="LGSR01000006">
    <property type="protein sequence ID" value="KOS22222.1"/>
    <property type="molecule type" value="Genomic_DNA"/>
</dbReference>
<feature type="region of interest" description="Disordered" evidence="1">
    <location>
        <begin position="680"/>
        <end position="728"/>
    </location>
</feature>
<dbReference type="PANTHER" id="PTHR23242:SF9">
    <property type="entry name" value="TRANSCRIPTION FACTOR HOXA13"/>
    <property type="match status" value="1"/>
</dbReference>
<reference evidence="2 3" key="1">
    <citation type="submission" date="2015-07" db="EMBL/GenBank/DDBJ databases">
        <title>The genome of the fungus Escovopsis weberi, a specialized disease agent of ant agriculture.</title>
        <authorList>
            <person name="de Man T.J."/>
            <person name="Stajich J.E."/>
            <person name="Kubicek C.P."/>
            <person name="Chenthamara K."/>
            <person name="Atanasova L."/>
            <person name="Druzhinina I.S."/>
            <person name="Birnbaum S."/>
            <person name="Barribeau S.M."/>
            <person name="Teiling C."/>
            <person name="Suen G."/>
            <person name="Currie C."/>
            <person name="Gerardo N.M."/>
        </authorList>
    </citation>
    <scope>NUCLEOTIDE SEQUENCE [LARGE SCALE GENOMIC DNA]</scope>
</reference>
<dbReference type="Proteomes" id="UP000053831">
    <property type="component" value="Unassembled WGS sequence"/>
</dbReference>
<evidence type="ECO:0000256" key="1">
    <source>
        <dbReference type="SAM" id="MobiDB-lite"/>
    </source>
</evidence>
<protein>
    <submittedName>
        <fullName evidence="2">Uncharacterized protein</fullName>
    </submittedName>
</protein>
<dbReference type="PANTHER" id="PTHR23242">
    <property type="entry name" value="TRANSCRIPTION FACTOR HOXA13"/>
    <property type="match status" value="1"/>
</dbReference>
<feature type="region of interest" description="Disordered" evidence="1">
    <location>
        <begin position="526"/>
        <end position="614"/>
    </location>
</feature>
<dbReference type="OrthoDB" id="3260408at2759"/>
<organism evidence="2 3">
    <name type="scientific">Escovopsis weberi</name>
    <dbReference type="NCBI Taxonomy" id="150374"/>
    <lineage>
        <taxon>Eukaryota</taxon>
        <taxon>Fungi</taxon>
        <taxon>Dikarya</taxon>
        <taxon>Ascomycota</taxon>
        <taxon>Pezizomycotina</taxon>
        <taxon>Sordariomycetes</taxon>
        <taxon>Hypocreomycetidae</taxon>
        <taxon>Hypocreales</taxon>
        <taxon>Hypocreaceae</taxon>
        <taxon>Escovopsis</taxon>
    </lineage>
</organism>
<gene>
    <name evidence="2" type="ORF">ESCO_001537</name>
</gene>
<keyword evidence="3" id="KW-1185">Reference proteome</keyword>
<feature type="region of interest" description="Disordered" evidence="1">
    <location>
        <begin position="164"/>
        <end position="252"/>
    </location>
</feature>